<name>A0A1F7X3Z0_9BACT</name>
<gene>
    <name evidence="1" type="ORF">A2Z67_03785</name>
</gene>
<proteinExistence type="predicted"/>
<organism evidence="1 2">
    <name type="scientific">Candidatus Woesebacteria bacterium RBG_13_36_22</name>
    <dbReference type="NCBI Taxonomy" id="1802478"/>
    <lineage>
        <taxon>Bacteria</taxon>
        <taxon>Candidatus Woeseibacteriota</taxon>
    </lineage>
</organism>
<sequence>MKPKKPKLYNPKLVILWDNEIKQAVKTLKNVRDFYNDNKDNDNINDRDWTDVVMEAIKACNAALYHPALLEENSAITVMVASNLKELEEDENDKNM</sequence>
<dbReference type="EMBL" id="MGFQ01000027">
    <property type="protein sequence ID" value="OGM09078.1"/>
    <property type="molecule type" value="Genomic_DNA"/>
</dbReference>
<evidence type="ECO:0000313" key="1">
    <source>
        <dbReference type="EMBL" id="OGM09078.1"/>
    </source>
</evidence>
<dbReference type="Proteomes" id="UP000176939">
    <property type="component" value="Unassembled WGS sequence"/>
</dbReference>
<protein>
    <submittedName>
        <fullName evidence="1">Uncharacterized protein</fullName>
    </submittedName>
</protein>
<evidence type="ECO:0000313" key="2">
    <source>
        <dbReference type="Proteomes" id="UP000176939"/>
    </source>
</evidence>
<reference evidence="1 2" key="1">
    <citation type="journal article" date="2016" name="Nat. Commun.">
        <title>Thousands of microbial genomes shed light on interconnected biogeochemical processes in an aquifer system.</title>
        <authorList>
            <person name="Anantharaman K."/>
            <person name="Brown C.T."/>
            <person name="Hug L.A."/>
            <person name="Sharon I."/>
            <person name="Castelle C.J."/>
            <person name="Probst A.J."/>
            <person name="Thomas B.C."/>
            <person name="Singh A."/>
            <person name="Wilkins M.J."/>
            <person name="Karaoz U."/>
            <person name="Brodie E.L."/>
            <person name="Williams K.H."/>
            <person name="Hubbard S.S."/>
            <person name="Banfield J.F."/>
        </authorList>
    </citation>
    <scope>NUCLEOTIDE SEQUENCE [LARGE SCALE GENOMIC DNA]</scope>
</reference>
<dbReference type="AlphaFoldDB" id="A0A1F7X3Z0"/>
<accession>A0A1F7X3Z0</accession>
<comment type="caution">
    <text evidence="1">The sequence shown here is derived from an EMBL/GenBank/DDBJ whole genome shotgun (WGS) entry which is preliminary data.</text>
</comment>